<dbReference type="InterPro" id="IPR037523">
    <property type="entry name" value="VOC_core"/>
</dbReference>
<evidence type="ECO:0000256" key="3">
    <source>
        <dbReference type="ARBA" id="ARBA00022628"/>
    </source>
</evidence>
<organism evidence="9 10">
    <name type="scientific">Brevibacillus thermoruber</name>
    <dbReference type="NCBI Taxonomy" id="33942"/>
    <lineage>
        <taxon>Bacteria</taxon>
        <taxon>Bacillati</taxon>
        <taxon>Bacillota</taxon>
        <taxon>Bacilli</taxon>
        <taxon>Bacillales</taxon>
        <taxon>Paenibacillaceae</taxon>
        <taxon>Brevibacillus</taxon>
    </lineage>
</organism>
<dbReference type="GO" id="GO:0004462">
    <property type="term" value="F:lactoylglutathione lyase activity"/>
    <property type="evidence" value="ECO:0007669"/>
    <property type="project" value="InterPro"/>
</dbReference>
<evidence type="ECO:0000256" key="1">
    <source>
        <dbReference type="ARBA" id="ARBA00001922"/>
    </source>
</evidence>
<dbReference type="Proteomes" id="UP001151071">
    <property type="component" value="Unassembled WGS sequence"/>
</dbReference>
<dbReference type="CDD" id="cd02071">
    <property type="entry name" value="MM_CoA_mut_B12_BD"/>
    <property type="match status" value="1"/>
</dbReference>
<name>A0A9X3TM95_9BACL</name>
<dbReference type="NCBIfam" id="TIGR00640">
    <property type="entry name" value="acid_CoA_mut_C"/>
    <property type="match status" value="1"/>
</dbReference>
<protein>
    <submittedName>
        <fullName evidence="9">Methylmalonyl-CoA epimerase</fullName>
        <ecNumber evidence="9">5.1.99.1</ecNumber>
    </submittedName>
</protein>
<dbReference type="GO" id="GO:0004493">
    <property type="term" value="F:methylmalonyl-CoA epimerase activity"/>
    <property type="evidence" value="ECO:0007669"/>
    <property type="project" value="UniProtKB-EC"/>
</dbReference>
<keyword evidence="10" id="KW-1185">Reference proteome</keyword>
<dbReference type="EC" id="5.1.99.1" evidence="9"/>
<reference evidence="9" key="1">
    <citation type="submission" date="2022-12" db="EMBL/GenBank/DDBJ databases">
        <title>Draft genome sequence of the thermophilic strain Brevibacillus thermoruber HT42, isolated from Los Humeros, Puebla, Mexico, with biotechnological potential.</title>
        <authorList>
            <person name="Lara Sanchez J."/>
            <person name="Solis Palacios R."/>
            <person name="Bustos Baena A.S."/>
            <person name="Ruz Baez A.E."/>
            <person name="Espinosa Luna G."/>
            <person name="Oliart Ros R.M."/>
        </authorList>
    </citation>
    <scope>NUCLEOTIDE SEQUENCE</scope>
    <source>
        <strain evidence="9">HT42</strain>
    </source>
</reference>
<dbReference type="CDD" id="cd07249">
    <property type="entry name" value="MMCE"/>
    <property type="match status" value="1"/>
</dbReference>
<dbReference type="InterPro" id="IPR051785">
    <property type="entry name" value="MMCE/EMCE_epimerase"/>
</dbReference>
<evidence type="ECO:0000313" key="10">
    <source>
        <dbReference type="Proteomes" id="UP001151071"/>
    </source>
</evidence>
<evidence type="ECO:0000313" key="9">
    <source>
        <dbReference type="EMBL" id="MDA5106963.1"/>
    </source>
</evidence>
<comment type="cofactor">
    <cofactor evidence="1">
        <name>adenosylcob(III)alamin</name>
        <dbReference type="ChEBI" id="CHEBI:18408"/>
    </cofactor>
</comment>
<keyword evidence="4" id="KW-0479">Metal-binding</keyword>
<evidence type="ECO:0000256" key="5">
    <source>
        <dbReference type="ARBA" id="ARBA00023235"/>
    </source>
</evidence>
<dbReference type="EMBL" id="JAPYYP010000001">
    <property type="protein sequence ID" value="MDA5106963.1"/>
    <property type="molecule type" value="Genomic_DNA"/>
</dbReference>
<dbReference type="Gene3D" id="3.40.50.280">
    <property type="entry name" value="Cobalamin-binding domain"/>
    <property type="match status" value="1"/>
</dbReference>
<evidence type="ECO:0000256" key="2">
    <source>
        <dbReference type="ARBA" id="ARBA00009308"/>
    </source>
</evidence>
<evidence type="ECO:0000259" key="7">
    <source>
        <dbReference type="PROSITE" id="PS51332"/>
    </source>
</evidence>
<dbReference type="Gene3D" id="3.10.180.10">
    <property type="entry name" value="2,3-Dihydroxybiphenyl 1,2-Dioxygenase, domain 1"/>
    <property type="match status" value="1"/>
</dbReference>
<dbReference type="PANTHER" id="PTHR43048:SF3">
    <property type="entry name" value="METHYLMALONYL-COA EPIMERASE, MITOCHONDRIAL"/>
    <property type="match status" value="1"/>
</dbReference>
<dbReference type="PANTHER" id="PTHR43048">
    <property type="entry name" value="METHYLMALONYL-COA EPIMERASE"/>
    <property type="match status" value="1"/>
</dbReference>
<comment type="caution">
    <text evidence="9">The sequence shown here is derived from an EMBL/GenBank/DDBJ whole genome shotgun (WGS) entry which is preliminary data.</text>
</comment>
<dbReference type="NCBIfam" id="TIGR03081">
    <property type="entry name" value="metmalonyl_epim"/>
    <property type="match status" value="1"/>
</dbReference>
<dbReference type="GO" id="GO:0046872">
    <property type="term" value="F:metal ion binding"/>
    <property type="evidence" value="ECO:0007669"/>
    <property type="project" value="UniProtKB-KW"/>
</dbReference>
<comment type="similarity">
    <text evidence="2">Belongs to the methylmalonyl-CoA epimerase family.</text>
</comment>
<dbReference type="InterPro" id="IPR017515">
    <property type="entry name" value="MeMalonyl-CoA_epimerase"/>
</dbReference>
<dbReference type="PROSITE" id="PS00934">
    <property type="entry name" value="GLYOXALASE_I_1"/>
    <property type="match status" value="1"/>
</dbReference>
<evidence type="ECO:0000256" key="6">
    <source>
        <dbReference type="ARBA" id="ARBA00023285"/>
    </source>
</evidence>
<keyword evidence="3" id="KW-0846">Cobalamin</keyword>
<keyword evidence="6" id="KW-0170">Cobalt</keyword>
<dbReference type="RefSeq" id="WP_035289710.1">
    <property type="nucleotide sequence ID" value="NZ_JAPYYP010000001.1"/>
</dbReference>
<dbReference type="InterPro" id="IPR029068">
    <property type="entry name" value="Glyas_Bleomycin-R_OHBP_Dase"/>
</dbReference>
<dbReference type="GO" id="GO:0046491">
    <property type="term" value="P:L-methylmalonyl-CoA metabolic process"/>
    <property type="evidence" value="ECO:0007669"/>
    <property type="project" value="TreeGrafter"/>
</dbReference>
<dbReference type="GO" id="GO:0031419">
    <property type="term" value="F:cobalamin binding"/>
    <property type="evidence" value="ECO:0007669"/>
    <property type="project" value="UniProtKB-KW"/>
</dbReference>
<dbReference type="InterPro" id="IPR036724">
    <property type="entry name" value="Cobalamin-bd_sf"/>
</dbReference>
<gene>
    <name evidence="9" type="primary">mce</name>
    <name evidence="9" type="ORF">O3V59_01175</name>
</gene>
<keyword evidence="5 9" id="KW-0413">Isomerase</keyword>
<sequence length="283" mass="30557">MERTIRVLVAKPGLDGHDRGALVVAQALRDEGMEVVYTGLRQTPAQIVSAAIQEDVDVIGLSCLSGAHNELFPEVVRLLREQGADDILVIGGGVIPQEDIPYLKSQGIAEVFTPGTPTRVTADFIRSQVKRKRMSLQPAPNKIAHIGIAVKSLEDALPFYTEQLGLPLLGTEEVASEQVRVAFLGIGESRIELLEPSGPDSPIARFIEKRGEGIHHIALDVDDVNERLLRLRENGVPLIHETAKPGAHGAQIAFLHPKGAHGVLYELCQGPAASESKEEAAHE</sequence>
<dbReference type="Pfam" id="PF13669">
    <property type="entry name" value="Glyoxalase_4"/>
    <property type="match status" value="1"/>
</dbReference>
<evidence type="ECO:0000256" key="4">
    <source>
        <dbReference type="ARBA" id="ARBA00022723"/>
    </source>
</evidence>
<proteinExistence type="inferred from homology"/>
<evidence type="ECO:0000259" key="8">
    <source>
        <dbReference type="PROSITE" id="PS51819"/>
    </source>
</evidence>
<feature type="domain" description="B12-binding" evidence="7">
    <location>
        <begin position="4"/>
        <end position="135"/>
    </location>
</feature>
<dbReference type="SUPFAM" id="SSF54593">
    <property type="entry name" value="Glyoxalase/Bleomycin resistance protein/Dihydroxybiphenyl dioxygenase"/>
    <property type="match status" value="1"/>
</dbReference>
<feature type="domain" description="VOC" evidence="8">
    <location>
        <begin position="142"/>
        <end position="270"/>
    </location>
</feature>
<dbReference type="PROSITE" id="PS51332">
    <property type="entry name" value="B12_BINDING"/>
    <property type="match status" value="1"/>
</dbReference>
<dbReference type="SUPFAM" id="SSF52242">
    <property type="entry name" value="Cobalamin (vitamin B12)-binding domain"/>
    <property type="match status" value="1"/>
</dbReference>
<accession>A0A9X3TM95</accession>
<dbReference type="AlphaFoldDB" id="A0A9X3TM95"/>
<dbReference type="InterPro" id="IPR006159">
    <property type="entry name" value="Acid_CoA_mut_C"/>
</dbReference>
<dbReference type="InterPro" id="IPR006158">
    <property type="entry name" value="Cobalamin-bd"/>
</dbReference>
<dbReference type="InterPro" id="IPR018146">
    <property type="entry name" value="Glyoxalase_1_CS"/>
</dbReference>
<dbReference type="PROSITE" id="PS51819">
    <property type="entry name" value="VOC"/>
    <property type="match status" value="1"/>
</dbReference>
<dbReference type="Pfam" id="PF02310">
    <property type="entry name" value="B12-binding"/>
    <property type="match status" value="1"/>
</dbReference>